<dbReference type="Pfam" id="PF02350">
    <property type="entry name" value="Epimerase_2"/>
    <property type="match status" value="1"/>
</dbReference>
<dbReference type="AlphaFoldDB" id="X1QBB3"/>
<feature type="domain" description="UDP-N-acetylglucosamine 2-epimerase" evidence="1">
    <location>
        <begin position="19"/>
        <end position="59"/>
    </location>
</feature>
<feature type="non-terminal residue" evidence="2">
    <location>
        <position position="59"/>
    </location>
</feature>
<accession>X1QBB3</accession>
<dbReference type="SUPFAM" id="SSF53756">
    <property type="entry name" value="UDP-Glycosyltransferase/glycogen phosphorylase"/>
    <property type="match status" value="1"/>
</dbReference>
<evidence type="ECO:0000313" key="2">
    <source>
        <dbReference type="EMBL" id="GAI48330.1"/>
    </source>
</evidence>
<gene>
    <name evidence="2" type="ORF">S06H3_63879</name>
</gene>
<reference evidence="2" key="1">
    <citation type="journal article" date="2014" name="Front. Microbiol.">
        <title>High frequency of phylogenetically diverse reductive dehalogenase-homologous genes in deep subseafloor sedimentary metagenomes.</title>
        <authorList>
            <person name="Kawai M."/>
            <person name="Futagami T."/>
            <person name="Toyoda A."/>
            <person name="Takaki Y."/>
            <person name="Nishi S."/>
            <person name="Hori S."/>
            <person name="Arai W."/>
            <person name="Tsubouchi T."/>
            <person name="Morono Y."/>
            <person name="Uchiyama I."/>
            <person name="Ito T."/>
            <person name="Fujiyama A."/>
            <person name="Inagaki F."/>
            <person name="Takami H."/>
        </authorList>
    </citation>
    <scope>NUCLEOTIDE SEQUENCE</scope>
    <source>
        <strain evidence="2">Expedition CK06-06</strain>
    </source>
</reference>
<proteinExistence type="predicted"/>
<dbReference type="EMBL" id="BARV01042493">
    <property type="protein sequence ID" value="GAI48330.1"/>
    <property type="molecule type" value="Genomic_DNA"/>
</dbReference>
<organism evidence="2">
    <name type="scientific">marine sediment metagenome</name>
    <dbReference type="NCBI Taxonomy" id="412755"/>
    <lineage>
        <taxon>unclassified sequences</taxon>
        <taxon>metagenomes</taxon>
        <taxon>ecological metagenomes</taxon>
    </lineage>
</organism>
<dbReference type="InterPro" id="IPR003331">
    <property type="entry name" value="UDP_GlcNAc_Epimerase_2_dom"/>
</dbReference>
<evidence type="ECO:0000259" key="1">
    <source>
        <dbReference type="Pfam" id="PF02350"/>
    </source>
</evidence>
<comment type="caution">
    <text evidence="2">The sequence shown here is derived from an EMBL/GenBank/DDBJ whole genome shotgun (WGS) entry which is preliminary data.</text>
</comment>
<name>X1QBB3_9ZZZZ</name>
<dbReference type="Gene3D" id="3.40.50.2000">
    <property type="entry name" value="Glycogen Phosphorylase B"/>
    <property type="match status" value="1"/>
</dbReference>
<protein>
    <recommendedName>
        <fullName evidence="1">UDP-N-acetylglucosamine 2-epimerase domain-containing protein</fullName>
    </recommendedName>
</protein>
<sequence length="59" mass="7000">MFRGIRENITLKRQKKKFNPYPEEMNRVLIGQLAGFHFAPTQIAKQNLLQENIPENQIF</sequence>